<protein>
    <submittedName>
        <fullName evidence="1">Uncharacterized protein</fullName>
    </submittedName>
</protein>
<accession>A0AAD6IUY6</accession>
<organism evidence="1 2">
    <name type="scientific">Drechslerella dactyloides</name>
    <name type="common">Nematode-trapping fungus</name>
    <name type="synonym">Arthrobotrys dactyloides</name>
    <dbReference type="NCBI Taxonomy" id="74499"/>
    <lineage>
        <taxon>Eukaryota</taxon>
        <taxon>Fungi</taxon>
        <taxon>Dikarya</taxon>
        <taxon>Ascomycota</taxon>
        <taxon>Pezizomycotina</taxon>
        <taxon>Orbiliomycetes</taxon>
        <taxon>Orbiliales</taxon>
        <taxon>Orbiliaceae</taxon>
        <taxon>Drechslerella</taxon>
    </lineage>
</organism>
<sequence length="249" mass="28225">MSEYKLFRLYRTFHPVEQLIPVRKLCYHGKPPTPAGPSLQPIVARFEDLMACFTVIIPHLERARILKATASLAPSAPHDREAVDIINSTWLPIYTASNYNKPQSIFNDEQRDFLVFFETELTEPKIPPDMVTAAAQKAVCDIISLFQRSSKLSINKLASAILKRYSQTTAPNGTTPSIPDPLWPHLYIWLIFLDCFNEYPEAIMPLEHSMAYFTLVLVGDIKTLIADDDFSSDIVMDDTCQHNDGYTTV</sequence>
<gene>
    <name evidence="1" type="ORF">Dda_6988</name>
</gene>
<reference evidence="1" key="1">
    <citation type="submission" date="2023-01" db="EMBL/GenBank/DDBJ databases">
        <title>The chitinases involved in constricting ring structure development in the nematode-trapping fungus Drechslerella dactyloides.</title>
        <authorList>
            <person name="Wang R."/>
            <person name="Zhang L."/>
            <person name="Tang P."/>
            <person name="Li S."/>
            <person name="Liang L."/>
        </authorList>
    </citation>
    <scope>NUCLEOTIDE SEQUENCE</scope>
    <source>
        <strain evidence="1">YMF1.00031</strain>
    </source>
</reference>
<keyword evidence="2" id="KW-1185">Reference proteome</keyword>
<name>A0AAD6IUY6_DREDA</name>
<proteinExistence type="predicted"/>
<dbReference type="AlphaFoldDB" id="A0AAD6IUY6"/>
<comment type="caution">
    <text evidence="1">The sequence shown here is derived from an EMBL/GenBank/DDBJ whole genome shotgun (WGS) entry which is preliminary data.</text>
</comment>
<dbReference type="Proteomes" id="UP001221413">
    <property type="component" value="Unassembled WGS sequence"/>
</dbReference>
<evidence type="ECO:0000313" key="1">
    <source>
        <dbReference type="EMBL" id="KAJ6258075.1"/>
    </source>
</evidence>
<dbReference type="EMBL" id="JAQGDS010000009">
    <property type="protein sequence ID" value="KAJ6258075.1"/>
    <property type="molecule type" value="Genomic_DNA"/>
</dbReference>
<evidence type="ECO:0000313" key="2">
    <source>
        <dbReference type="Proteomes" id="UP001221413"/>
    </source>
</evidence>